<evidence type="ECO:0000259" key="1">
    <source>
        <dbReference type="Pfam" id="PF12571"/>
    </source>
</evidence>
<gene>
    <name evidence="2" type="ORF">IAA06_13230</name>
</gene>
<reference evidence="2" key="2">
    <citation type="submission" date="2021-04" db="EMBL/GenBank/DDBJ databases">
        <authorList>
            <person name="Gilroy R."/>
        </authorList>
    </citation>
    <scope>NUCLEOTIDE SEQUENCE</scope>
    <source>
        <strain evidence="2">ChiSjej1B19-5720</strain>
    </source>
</reference>
<comment type="caution">
    <text evidence="2">The sequence shown here is derived from an EMBL/GenBank/DDBJ whole genome shotgun (WGS) entry which is preliminary data.</text>
</comment>
<organism evidence="2 3">
    <name type="scientific">Candidatus Blautia faecavium</name>
    <dbReference type="NCBI Taxonomy" id="2838487"/>
    <lineage>
        <taxon>Bacteria</taxon>
        <taxon>Bacillati</taxon>
        <taxon>Bacillota</taxon>
        <taxon>Clostridia</taxon>
        <taxon>Lachnospirales</taxon>
        <taxon>Lachnospiraceae</taxon>
        <taxon>Blautia</taxon>
    </lineage>
</organism>
<evidence type="ECO:0000313" key="3">
    <source>
        <dbReference type="Proteomes" id="UP000823842"/>
    </source>
</evidence>
<accession>A0A9D2LUB8</accession>
<feature type="domain" description="Phage tail fibre protein N-terminal" evidence="1">
    <location>
        <begin position="4"/>
        <end position="117"/>
    </location>
</feature>
<dbReference type="AlphaFoldDB" id="A0A9D2LUB8"/>
<dbReference type="EMBL" id="DWYZ01000247">
    <property type="protein sequence ID" value="HJB29736.1"/>
    <property type="molecule type" value="Genomic_DNA"/>
</dbReference>
<dbReference type="Pfam" id="PF12571">
    <property type="entry name" value="Phage_tail_fib"/>
    <property type="match status" value="1"/>
</dbReference>
<sequence length="131" mass="14238">MEAKITKIGRELLCKAHAGDATLSPITYIALGSGGCQEGIPAEVTGNETALKAELLKKEITSHQYKEEATGETVKVKMQYTVVLAEEELADTKISEAGLVDAEGNLIAYLTFLEKGKDQGMEFTFHIDEIF</sequence>
<name>A0A9D2LUB8_9FIRM</name>
<proteinExistence type="predicted"/>
<dbReference type="Proteomes" id="UP000823842">
    <property type="component" value="Unassembled WGS sequence"/>
</dbReference>
<protein>
    <submittedName>
        <fullName evidence="2">Phage tail protein</fullName>
    </submittedName>
</protein>
<evidence type="ECO:0000313" key="2">
    <source>
        <dbReference type="EMBL" id="HJB29736.1"/>
    </source>
</evidence>
<dbReference type="InterPro" id="IPR022225">
    <property type="entry name" value="Phage_tail_fibre_N"/>
</dbReference>
<reference evidence="2" key="1">
    <citation type="journal article" date="2021" name="PeerJ">
        <title>Extensive microbial diversity within the chicken gut microbiome revealed by metagenomics and culture.</title>
        <authorList>
            <person name="Gilroy R."/>
            <person name="Ravi A."/>
            <person name="Getino M."/>
            <person name="Pursley I."/>
            <person name="Horton D.L."/>
            <person name="Alikhan N.F."/>
            <person name="Baker D."/>
            <person name="Gharbi K."/>
            <person name="Hall N."/>
            <person name="Watson M."/>
            <person name="Adriaenssens E.M."/>
            <person name="Foster-Nyarko E."/>
            <person name="Jarju S."/>
            <person name="Secka A."/>
            <person name="Antonio M."/>
            <person name="Oren A."/>
            <person name="Chaudhuri R.R."/>
            <person name="La Ragione R."/>
            <person name="Hildebrand F."/>
            <person name="Pallen M.J."/>
        </authorList>
    </citation>
    <scope>NUCLEOTIDE SEQUENCE</scope>
    <source>
        <strain evidence="2">ChiSjej1B19-5720</strain>
    </source>
</reference>